<proteinExistence type="predicted"/>
<evidence type="ECO:0000313" key="4">
    <source>
        <dbReference type="Proteomes" id="UP000694851"/>
    </source>
</evidence>
<feature type="coiled-coil region" evidence="2">
    <location>
        <begin position="20"/>
        <end position="82"/>
    </location>
</feature>
<feature type="region of interest" description="Disordered" evidence="3">
    <location>
        <begin position="1"/>
        <end position="20"/>
    </location>
</feature>
<name>A0A8B7RTC0_HIPAR</name>
<evidence type="ECO:0000256" key="1">
    <source>
        <dbReference type="ARBA" id="ARBA00023054"/>
    </source>
</evidence>
<evidence type="ECO:0000256" key="2">
    <source>
        <dbReference type="SAM" id="Coils"/>
    </source>
</evidence>
<dbReference type="InterPro" id="IPR051149">
    <property type="entry name" value="Spindly/BICDR_Dynein_Adapter"/>
</dbReference>
<dbReference type="GO" id="GO:0055107">
    <property type="term" value="P:Golgi to secretory granule transport"/>
    <property type="evidence" value="ECO:0007669"/>
    <property type="project" value="TreeGrafter"/>
</dbReference>
<dbReference type="Proteomes" id="UP000694851">
    <property type="component" value="Unplaced"/>
</dbReference>
<sequence length="121" mass="13837">MSPGSQVIGALGDTQTEPSLDQVLQERDEAIAKKRAVEAELETCKAKLRAVEAQLLEVLEEKLRLKKEVEAWEEDMQQLVWQRVESQLQRESRSTLGAPMEPGAARAPWVRFPLGRWGRWR</sequence>
<keyword evidence="1 2" id="KW-0175">Coiled coil</keyword>
<dbReference type="GO" id="GO:0047496">
    <property type="term" value="P:vesicle transport along microtubule"/>
    <property type="evidence" value="ECO:0007669"/>
    <property type="project" value="TreeGrafter"/>
</dbReference>
<protein>
    <submittedName>
        <fullName evidence="5">BICD family-like cargo adapter 1</fullName>
    </submittedName>
</protein>
<dbReference type="GeneID" id="109384981"/>
<dbReference type="PANTHER" id="PTHR32123:SF13">
    <property type="entry name" value="BICAUDAL D-RELATED PROTEIN HOMOLOG"/>
    <property type="match status" value="1"/>
</dbReference>
<dbReference type="OrthoDB" id="9451547at2759"/>
<evidence type="ECO:0000313" key="5">
    <source>
        <dbReference type="RefSeq" id="XP_019502365.1"/>
    </source>
</evidence>
<keyword evidence="4" id="KW-1185">Reference proteome</keyword>
<evidence type="ECO:0000256" key="3">
    <source>
        <dbReference type="SAM" id="MobiDB-lite"/>
    </source>
</evidence>
<reference evidence="5" key="1">
    <citation type="submission" date="2025-08" db="UniProtKB">
        <authorList>
            <consortium name="RefSeq"/>
        </authorList>
    </citation>
    <scope>IDENTIFICATION</scope>
    <source>
        <tissue evidence="5">Muscle</tissue>
    </source>
</reference>
<dbReference type="AlphaFoldDB" id="A0A8B7RTC0"/>
<dbReference type="PANTHER" id="PTHR32123">
    <property type="entry name" value="BICD FAMILY-LIKE CARGO ADAPTER"/>
    <property type="match status" value="1"/>
</dbReference>
<accession>A0A8B7RTC0</accession>
<dbReference type="RefSeq" id="XP_019502365.1">
    <property type="nucleotide sequence ID" value="XM_019646820.1"/>
</dbReference>
<gene>
    <name evidence="5" type="primary">LOC109384981</name>
</gene>
<dbReference type="KEGG" id="hai:109384981"/>
<organism evidence="4 5">
    <name type="scientific">Hipposideros armiger</name>
    <name type="common">Great Himalayan leaf-nosed bat</name>
    <dbReference type="NCBI Taxonomy" id="186990"/>
    <lineage>
        <taxon>Eukaryota</taxon>
        <taxon>Metazoa</taxon>
        <taxon>Chordata</taxon>
        <taxon>Craniata</taxon>
        <taxon>Vertebrata</taxon>
        <taxon>Euteleostomi</taxon>
        <taxon>Mammalia</taxon>
        <taxon>Eutheria</taxon>
        <taxon>Laurasiatheria</taxon>
        <taxon>Chiroptera</taxon>
        <taxon>Yinpterochiroptera</taxon>
        <taxon>Rhinolophoidea</taxon>
        <taxon>Hipposideridae</taxon>
        <taxon>Hipposideros</taxon>
    </lineage>
</organism>